<evidence type="ECO:0000256" key="2">
    <source>
        <dbReference type="SAM" id="MobiDB-lite"/>
    </source>
</evidence>
<evidence type="ECO:0000313" key="3">
    <source>
        <dbReference type="Proteomes" id="UP000695022"/>
    </source>
</evidence>
<dbReference type="PANTHER" id="PTHR12932">
    <property type="entry name" value="P25 ALPHA-RELATED"/>
    <property type="match status" value="1"/>
</dbReference>
<feature type="compositionally biased region" description="Basic and acidic residues" evidence="2">
    <location>
        <begin position="184"/>
        <end position="193"/>
    </location>
</feature>
<gene>
    <name evidence="4" type="primary">LOC106810965</name>
</gene>
<dbReference type="InterPro" id="IPR011992">
    <property type="entry name" value="EF-hand-dom_pair"/>
</dbReference>
<dbReference type="InterPro" id="IPR008907">
    <property type="entry name" value="TPP/p25"/>
</dbReference>
<reference evidence="4" key="1">
    <citation type="submission" date="2025-08" db="UniProtKB">
        <authorList>
            <consortium name="RefSeq"/>
        </authorList>
    </citation>
    <scope>IDENTIFICATION</scope>
</reference>
<dbReference type="Proteomes" id="UP000695022">
    <property type="component" value="Unplaced"/>
</dbReference>
<keyword evidence="3" id="KW-1185">Reference proteome</keyword>
<feature type="compositionally biased region" description="Basic and acidic residues" evidence="2">
    <location>
        <begin position="150"/>
        <end position="171"/>
    </location>
</feature>
<feature type="region of interest" description="Disordered" evidence="2">
    <location>
        <begin position="116"/>
        <end position="193"/>
    </location>
</feature>
<organism evidence="3 4">
    <name type="scientific">Priapulus caudatus</name>
    <name type="common">Priapulid worm</name>
    <dbReference type="NCBI Taxonomy" id="37621"/>
    <lineage>
        <taxon>Eukaryota</taxon>
        <taxon>Metazoa</taxon>
        <taxon>Ecdysozoa</taxon>
        <taxon>Scalidophora</taxon>
        <taxon>Priapulida</taxon>
        <taxon>Priapulimorpha</taxon>
        <taxon>Priapulimorphida</taxon>
        <taxon>Priapulidae</taxon>
        <taxon>Priapulus</taxon>
    </lineage>
</organism>
<evidence type="ECO:0000256" key="1">
    <source>
        <dbReference type="ARBA" id="ARBA00010994"/>
    </source>
</evidence>
<dbReference type="RefSeq" id="XP_014669949.1">
    <property type="nucleotide sequence ID" value="XM_014814463.1"/>
</dbReference>
<dbReference type="GeneID" id="106810965"/>
<protein>
    <submittedName>
        <fullName evidence="4">Tubulin polymerization-promoting protein family member 2-like</fullName>
    </submittedName>
</protein>
<dbReference type="Gene3D" id="1.10.238.10">
    <property type="entry name" value="EF-hand"/>
    <property type="match status" value="1"/>
</dbReference>
<dbReference type="SUPFAM" id="SSF47473">
    <property type="entry name" value="EF-hand"/>
    <property type="match status" value="1"/>
</dbReference>
<accession>A0ABM1ECM8</accession>
<sequence>MAEGESQGTPTLAGNFKAFAMFGDSKSVGKTMTSKNFDKWLKDAKVVDGKKIPSTTTDIAFVKILGKKPKGTKVIEFKDLAAVLDEIAAHASKADAKKKGVPEDDAKQELLGQMKKKLSSCNHPGLKGTTSASKKGGVDRLTDTSKYTGSHKERFDAEGKGKGKVGRKDIDSGSGYVSNYKGEGTFDEKVAGD</sequence>
<dbReference type="PANTHER" id="PTHR12932:SF9">
    <property type="entry name" value="TUBULIN POLYMERIZATION-PROMOTING PROTEIN HOMOLOG"/>
    <property type="match status" value="1"/>
</dbReference>
<proteinExistence type="inferred from homology"/>
<name>A0ABM1ECM8_PRICU</name>
<evidence type="ECO:0000313" key="4">
    <source>
        <dbReference type="RefSeq" id="XP_014669949.1"/>
    </source>
</evidence>
<dbReference type="Pfam" id="PF05517">
    <property type="entry name" value="p25-alpha"/>
    <property type="match status" value="1"/>
</dbReference>
<comment type="similarity">
    <text evidence="1">Belongs to the TPPP family.</text>
</comment>